<dbReference type="InterPro" id="IPR016772">
    <property type="entry name" value="UCP020408"/>
</dbReference>
<dbReference type="Proteomes" id="UP001596002">
    <property type="component" value="Unassembled WGS sequence"/>
</dbReference>
<dbReference type="RefSeq" id="WP_380028055.1">
    <property type="nucleotide sequence ID" value="NZ_JBHSHC010000132.1"/>
</dbReference>
<evidence type="ECO:0000256" key="3">
    <source>
        <dbReference type="SAM" id="MobiDB-lite"/>
    </source>
</evidence>
<protein>
    <submittedName>
        <fullName evidence="4">DUF2325 domain-containing protein</fullName>
    </submittedName>
</protein>
<comment type="similarity">
    <text evidence="1">Belongs to the UPF0751 family.</text>
</comment>
<comment type="caution">
    <text evidence="4">The sequence shown here is derived from an EMBL/GenBank/DDBJ whole genome shotgun (WGS) entry which is preliminary data.</text>
</comment>
<evidence type="ECO:0000313" key="4">
    <source>
        <dbReference type="EMBL" id="MFC4769489.1"/>
    </source>
</evidence>
<organism evidence="4 5">
    <name type="scientific">Effusibacillus consociatus</name>
    <dbReference type="NCBI Taxonomy" id="1117041"/>
    <lineage>
        <taxon>Bacteria</taxon>
        <taxon>Bacillati</taxon>
        <taxon>Bacillota</taxon>
        <taxon>Bacilli</taxon>
        <taxon>Bacillales</taxon>
        <taxon>Alicyclobacillaceae</taxon>
        <taxon>Effusibacillus</taxon>
    </lineage>
</organism>
<evidence type="ECO:0000313" key="5">
    <source>
        <dbReference type="Proteomes" id="UP001596002"/>
    </source>
</evidence>
<dbReference type="EMBL" id="JBHSHC010000132">
    <property type="protein sequence ID" value="MFC4769489.1"/>
    <property type="molecule type" value="Genomic_DNA"/>
</dbReference>
<keyword evidence="5" id="KW-1185">Reference proteome</keyword>
<feature type="region of interest" description="Disordered" evidence="3">
    <location>
        <begin position="441"/>
        <end position="470"/>
    </location>
</feature>
<name>A0ABV9Q5K3_9BACL</name>
<reference evidence="5" key="1">
    <citation type="journal article" date="2019" name="Int. J. Syst. Evol. Microbiol.">
        <title>The Global Catalogue of Microorganisms (GCM) 10K type strain sequencing project: providing services to taxonomists for standard genome sequencing and annotation.</title>
        <authorList>
            <consortium name="The Broad Institute Genomics Platform"/>
            <consortium name="The Broad Institute Genome Sequencing Center for Infectious Disease"/>
            <person name="Wu L."/>
            <person name="Ma J."/>
        </authorList>
    </citation>
    <scope>NUCLEOTIDE SEQUENCE [LARGE SCALE GENOMIC DNA]</scope>
    <source>
        <strain evidence="5">WYCCWR 12678</strain>
    </source>
</reference>
<dbReference type="Pfam" id="PF10087">
    <property type="entry name" value="DUF2325"/>
    <property type="match status" value="1"/>
</dbReference>
<feature type="coiled-coil region" evidence="2">
    <location>
        <begin position="156"/>
        <end position="282"/>
    </location>
</feature>
<sequence>MYKQHLSNELLKKWQSWYIENLGSEELPVVCKLYGICPPGFRSPEKVPYFVLRSYFHKKVFPTTHADTSVIINQLRTSFPNLETQIDSLPISCTVADVQALDREIYPGDLAIALLLSGRNDLQNLALKIIEEKLPFESQPDNHPSPISDNTVDKENRRLTRLLENLKKSFQKKEEKWRNELSKLRDERNALQRVVQQLGKKHQKQVALFQQKLQDEQVLRQAAQRQVKLMERNYTRSQQQIQKLEFRNLQLSEINESHQTTIQQLKEEVARLRDLLSPASETTTESDLRMHVENPTPLSEPDALNYPPVVQGILHIPIRSKFGFLRAEQEMDLYVSEKIIYSIGAEDGDELEGHLVGEYAPGLPQYRYCVLRKGVEPSNHRELLGIVENRSGWIGVRDLYDQDLFIPLHAYELQNVTVGDVVTLLFDAGHPHNNRILTVHEHFSPDETGTGHPTRRKAGKTDSSKSENSREMEQILQGMHILICGAQSNMVTPYEEAIRSRGGSVLVLENQPRSMQPYVAKADIIICNTHQINHPFYWMVKEESSRQKKPVRYPLSGGVSSIVRELEMHIKNGSAILDNTPM</sequence>
<evidence type="ECO:0000256" key="2">
    <source>
        <dbReference type="SAM" id="Coils"/>
    </source>
</evidence>
<gene>
    <name evidence="4" type="ORF">ACFO8Q_19340</name>
</gene>
<proteinExistence type="inferred from homology"/>
<evidence type="ECO:0000256" key="1">
    <source>
        <dbReference type="ARBA" id="ARBA00007189"/>
    </source>
</evidence>
<accession>A0ABV9Q5K3</accession>
<keyword evidence="2" id="KW-0175">Coiled coil</keyword>
<feature type="compositionally biased region" description="Basic and acidic residues" evidence="3">
    <location>
        <begin position="459"/>
        <end position="470"/>
    </location>
</feature>